<name>A0AAN8Q110_PATCE</name>
<protein>
    <submittedName>
        <fullName evidence="3">Uncharacterized protein</fullName>
    </submittedName>
</protein>
<dbReference type="EMBL" id="JAZGQO010000002">
    <property type="protein sequence ID" value="KAK6192768.1"/>
    <property type="molecule type" value="Genomic_DNA"/>
</dbReference>
<keyword evidence="2" id="KW-1133">Transmembrane helix</keyword>
<dbReference type="Proteomes" id="UP001347796">
    <property type="component" value="Unassembled WGS sequence"/>
</dbReference>
<dbReference type="AlphaFoldDB" id="A0AAN8Q110"/>
<feature type="region of interest" description="Disordered" evidence="1">
    <location>
        <begin position="193"/>
        <end position="237"/>
    </location>
</feature>
<keyword evidence="4" id="KW-1185">Reference proteome</keyword>
<evidence type="ECO:0000256" key="2">
    <source>
        <dbReference type="SAM" id="Phobius"/>
    </source>
</evidence>
<sequence length="415" mass="44668">MNTSSSTTSLLIQQQQNTNDPSSAVVPFLNDGDGASFPVAAIVIIAVACYVILMFIIFALVRCYCGKQCSTITCTCCGKPDACCTFEGKKTDWGACCANNESAVACITCVCCDRICLPKKDVDCVGIILCDRCVGENGCCAQYYNTPLNVRPEPICQCDNCGNMQGCDCECNLNCDTINCLCFQIHRTNRPPSPQPYNNYSNNASTETFKQPPSTPSTGGSVIVSAPTTGRSLSPLFTDRSSFDVEAKSTQTPRNLYPVIDFVHPSLSTTRSTKSTKSSVAPHTNKQLFAPRNASQKKSGAKTPRSARSTTPLNEREEYTNRSETSRSKSDASIIDIEDTESSVISPRPREERTSKSANSANTTLESSRKTSSHSIPLSSSSNQNSSLNSTSEALLAQYQLMDASKLTSSSGNNA</sequence>
<keyword evidence="2" id="KW-0472">Membrane</keyword>
<feature type="compositionally biased region" description="Low complexity" evidence="1">
    <location>
        <begin position="373"/>
        <end position="390"/>
    </location>
</feature>
<feature type="compositionally biased region" description="Polar residues" evidence="1">
    <location>
        <begin position="204"/>
        <end position="232"/>
    </location>
</feature>
<proteinExistence type="predicted"/>
<keyword evidence="2" id="KW-0812">Transmembrane</keyword>
<feature type="compositionally biased region" description="Basic and acidic residues" evidence="1">
    <location>
        <begin position="314"/>
        <end position="330"/>
    </location>
</feature>
<reference evidence="3 4" key="1">
    <citation type="submission" date="2024-01" db="EMBL/GenBank/DDBJ databases">
        <title>The genome of the rayed Mediterranean limpet Patella caerulea (Linnaeus, 1758).</title>
        <authorList>
            <person name="Anh-Thu Weber A."/>
            <person name="Halstead-Nussloch G."/>
        </authorList>
    </citation>
    <scope>NUCLEOTIDE SEQUENCE [LARGE SCALE GENOMIC DNA]</scope>
    <source>
        <strain evidence="3">AATW-2023a</strain>
        <tissue evidence="3">Whole specimen</tissue>
    </source>
</reference>
<accession>A0AAN8Q110</accession>
<feature type="compositionally biased region" description="Low complexity" evidence="1">
    <location>
        <begin position="268"/>
        <end position="279"/>
    </location>
</feature>
<comment type="caution">
    <text evidence="3">The sequence shown here is derived from an EMBL/GenBank/DDBJ whole genome shotgun (WGS) entry which is preliminary data.</text>
</comment>
<organism evidence="3 4">
    <name type="scientific">Patella caerulea</name>
    <name type="common">Rayed Mediterranean limpet</name>
    <dbReference type="NCBI Taxonomy" id="87958"/>
    <lineage>
        <taxon>Eukaryota</taxon>
        <taxon>Metazoa</taxon>
        <taxon>Spiralia</taxon>
        <taxon>Lophotrochozoa</taxon>
        <taxon>Mollusca</taxon>
        <taxon>Gastropoda</taxon>
        <taxon>Patellogastropoda</taxon>
        <taxon>Patelloidea</taxon>
        <taxon>Patellidae</taxon>
        <taxon>Patella</taxon>
    </lineage>
</organism>
<evidence type="ECO:0000313" key="3">
    <source>
        <dbReference type="EMBL" id="KAK6192768.1"/>
    </source>
</evidence>
<evidence type="ECO:0000313" key="4">
    <source>
        <dbReference type="Proteomes" id="UP001347796"/>
    </source>
</evidence>
<feature type="region of interest" description="Disordered" evidence="1">
    <location>
        <begin position="268"/>
        <end position="390"/>
    </location>
</feature>
<evidence type="ECO:0000256" key="1">
    <source>
        <dbReference type="SAM" id="MobiDB-lite"/>
    </source>
</evidence>
<feature type="transmembrane region" description="Helical" evidence="2">
    <location>
        <begin position="37"/>
        <end position="61"/>
    </location>
</feature>
<feature type="compositionally biased region" description="Polar residues" evidence="1">
    <location>
        <begin position="356"/>
        <end position="366"/>
    </location>
</feature>
<gene>
    <name evidence="3" type="ORF">SNE40_004186</name>
</gene>
<feature type="compositionally biased region" description="Polar residues" evidence="1">
    <location>
        <begin position="281"/>
        <end position="298"/>
    </location>
</feature>